<protein>
    <submittedName>
        <fullName evidence="1">Uncharacterized protein</fullName>
    </submittedName>
</protein>
<dbReference type="RefSeq" id="WP_156266133.1">
    <property type="nucleotide sequence ID" value="NZ_WOGU01000001.1"/>
</dbReference>
<comment type="caution">
    <text evidence="1">The sequence shown here is derived from an EMBL/GenBank/DDBJ whole genome shotgun (WGS) entry which is preliminary data.</text>
</comment>
<dbReference type="Proteomes" id="UP000436989">
    <property type="component" value="Unassembled WGS sequence"/>
</dbReference>
<gene>
    <name evidence="1" type="ORF">GMA12_00125</name>
</gene>
<proteinExistence type="predicted"/>
<dbReference type="EMBL" id="WOGU01000001">
    <property type="protein sequence ID" value="MUN61576.1"/>
    <property type="molecule type" value="Genomic_DNA"/>
</dbReference>
<evidence type="ECO:0000313" key="2">
    <source>
        <dbReference type="Proteomes" id="UP000436989"/>
    </source>
</evidence>
<organism evidence="1 2">
    <name type="scientific">Kocuria sediminis</name>
    <dbReference type="NCBI Taxonomy" id="1038857"/>
    <lineage>
        <taxon>Bacteria</taxon>
        <taxon>Bacillati</taxon>
        <taxon>Actinomycetota</taxon>
        <taxon>Actinomycetes</taxon>
        <taxon>Micrococcales</taxon>
        <taxon>Micrococcaceae</taxon>
        <taxon>Kocuria</taxon>
    </lineage>
</organism>
<reference evidence="1 2" key="1">
    <citation type="submission" date="2019-12" db="EMBL/GenBank/DDBJ databases">
        <authorList>
            <person name="Shi Y."/>
        </authorList>
    </citation>
    <scope>NUCLEOTIDE SEQUENCE [LARGE SCALE GENOMIC DNA]</scope>
    <source>
        <strain evidence="1 2">JCM 17929</strain>
    </source>
</reference>
<dbReference type="AlphaFoldDB" id="A0A6N8GEF2"/>
<accession>A0A6N8GEF2</accession>
<sequence>MSTFKPLPAHQAQALGQLVAATLDGVGDVALSEGAPKPPTWAQLANLRDAACKTPAPEVALSAPSQPAAKPQTVKLVNGSSVAQRRAAEIIAHEKIRDFEAKYGVGATLEEAREQDAADEYLDRMGLRP</sequence>
<evidence type="ECO:0000313" key="1">
    <source>
        <dbReference type="EMBL" id="MUN61576.1"/>
    </source>
</evidence>
<name>A0A6N8GEF2_9MICC</name>
<keyword evidence="2" id="KW-1185">Reference proteome</keyword>